<feature type="signal peptide" evidence="2">
    <location>
        <begin position="1"/>
        <end position="21"/>
    </location>
</feature>
<evidence type="ECO:0000313" key="4">
    <source>
        <dbReference type="Proteomes" id="UP001299283"/>
    </source>
</evidence>
<evidence type="ECO:0000313" key="3">
    <source>
        <dbReference type="EMBL" id="MEB3067703.1"/>
    </source>
</evidence>
<evidence type="ECO:0008006" key="5">
    <source>
        <dbReference type="Google" id="ProtNLM"/>
    </source>
</evidence>
<proteinExistence type="predicted"/>
<comment type="caution">
    <text evidence="3">The sequence shown here is derived from an EMBL/GenBank/DDBJ whole genome shotgun (WGS) entry which is preliminary data.</text>
</comment>
<dbReference type="EMBL" id="JAYJJQ010000001">
    <property type="protein sequence ID" value="MEB3067703.1"/>
    <property type="molecule type" value="Genomic_DNA"/>
</dbReference>
<accession>A0ABU5YRH1</accession>
<gene>
    <name evidence="3" type="ORF">K5L39_00725</name>
</gene>
<name>A0ABU5YRH1_9MYCO</name>
<sequence>MLTIRKLVGPMFAAAAAGAIAVAPTCVIAMSTPGSTPSQTVVAAPHGSGGPDGSGGGGGCGHDANWQGCGGFIPGQGGFGHGCLNGICGSWDSGRGWFSG</sequence>
<evidence type="ECO:0000256" key="1">
    <source>
        <dbReference type="SAM" id="MobiDB-lite"/>
    </source>
</evidence>
<reference evidence="3 4" key="1">
    <citation type="submission" date="2023-12" db="EMBL/GenBank/DDBJ databases">
        <title>Description of new species of Mycobacterium terrae complex isolated from sewage at the Sao Paulo Zoological Park Foundation in Brazil.</title>
        <authorList>
            <person name="Romagnoli C.L."/>
            <person name="Conceicao E.C."/>
            <person name="Machado E."/>
            <person name="Barreto L.B.P.F."/>
            <person name="Sharma A."/>
            <person name="Silva N.M."/>
            <person name="Marques L.E."/>
            <person name="Juliana M.A."/>
            <person name="Lourenco M.C.S."/>
            <person name="Digiampietri L.A."/>
            <person name="Suffys P.N."/>
            <person name="Viana-Niero C."/>
        </authorList>
    </citation>
    <scope>NUCLEOTIDE SEQUENCE [LARGE SCALE GENOMIC DNA]</scope>
    <source>
        <strain evidence="3 4">MYC017</strain>
    </source>
</reference>
<dbReference type="Proteomes" id="UP001299283">
    <property type="component" value="Unassembled WGS sequence"/>
</dbReference>
<feature type="compositionally biased region" description="Gly residues" evidence="1">
    <location>
        <begin position="47"/>
        <end position="59"/>
    </location>
</feature>
<organism evidence="3 4">
    <name type="scientific">[Mycobacterium] vasticus</name>
    <dbReference type="NCBI Taxonomy" id="2875777"/>
    <lineage>
        <taxon>Bacteria</taxon>
        <taxon>Bacillati</taxon>
        <taxon>Actinomycetota</taxon>
        <taxon>Actinomycetes</taxon>
        <taxon>Mycobacteriales</taxon>
        <taxon>Mycobacteriaceae</taxon>
        <taxon>Mycolicibacter</taxon>
    </lineage>
</organism>
<feature type="chain" id="PRO_5046866347" description="PE-PGRS family protein" evidence="2">
    <location>
        <begin position="22"/>
        <end position="100"/>
    </location>
</feature>
<evidence type="ECO:0000256" key="2">
    <source>
        <dbReference type="SAM" id="SignalP"/>
    </source>
</evidence>
<feature type="region of interest" description="Disordered" evidence="1">
    <location>
        <begin position="34"/>
        <end position="59"/>
    </location>
</feature>
<keyword evidence="4" id="KW-1185">Reference proteome</keyword>
<keyword evidence="2" id="KW-0732">Signal</keyword>
<protein>
    <recommendedName>
        <fullName evidence="5">PE-PGRS family protein</fullName>
    </recommendedName>
</protein>